<evidence type="ECO:0000256" key="1">
    <source>
        <dbReference type="SAM" id="Coils"/>
    </source>
</evidence>
<sequence>MMREHSLVETEPSSDITDSLTNVFLDDDSTQLDLFGQGNGLLSMEETPSELGNRCWSQAAGSFSDNSSQESERLRELEEEQERLTNSLLSLSSHFAQVQFRLKQINETSGPDRDRLLNDLHDFAFRGCADVAEFKKQISFTHIETESDEDAQKQRREKQMELIIQLRDQLKDLETFAYQTGEGGLPSNEIMERQKAVLDKLHDKLQLNLQLDTMSNNELQSHIDEAIKQLDVPMKAKDQLVDQLQTQIVDLERFVSFLQTETGSDGKPPLSISSVNVVPPRKPNKVLSLVGCQSRRFERNELKNTPKGNHYGDQRAQLELAVAEVSDVMSKYMLLNITPAEREHISGERREQEIFERSEEEIVTVVRKKLCPSLKALLEHGMNPATKPIVSKSYVPFGCFSMRNKSHYIETPPTTTTPTPLSHIWDVIMFYYNSKNGREFSDAPVRKLSQSFNLEAVGGRQVTSKQVLLSTIENIVTSHSRLKRSNDAMWKAFVSAAINEKKLPAWIRIIFRTRQIVDMCYTSWSFIARTGCEDIYPLLEKLHTYSFELPVDLAVRPFQQMKDAF</sequence>
<dbReference type="InterPro" id="IPR037213">
    <property type="entry name" value="Run_dom_sf"/>
</dbReference>
<protein>
    <recommendedName>
        <fullName evidence="2">RUN domain-containing protein</fullName>
    </recommendedName>
</protein>
<dbReference type="PROSITE" id="PS50826">
    <property type="entry name" value="RUN"/>
    <property type="match status" value="1"/>
</dbReference>
<dbReference type="SMART" id="SM00593">
    <property type="entry name" value="RUN"/>
    <property type="match status" value="1"/>
</dbReference>
<evidence type="ECO:0000313" key="3">
    <source>
        <dbReference type="EMBL" id="KAK0396401.1"/>
    </source>
</evidence>
<gene>
    <name evidence="3" type="ORF">QR680_001705</name>
</gene>
<keyword evidence="1" id="KW-0175">Coiled coil</keyword>
<dbReference type="InterPro" id="IPR058732">
    <property type="entry name" value="RUNDC1_M"/>
</dbReference>
<dbReference type="PANTHER" id="PTHR15591:SF19">
    <property type="entry name" value="RUN DOMAIN-CONTAINING PROTEIN 1 ISOFORM X1"/>
    <property type="match status" value="1"/>
</dbReference>
<reference evidence="3" key="1">
    <citation type="submission" date="2023-06" db="EMBL/GenBank/DDBJ databases">
        <title>Genomic analysis of the entomopathogenic nematode Steinernema hermaphroditum.</title>
        <authorList>
            <person name="Schwarz E.M."/>
            <person name="Heppert J.K."/>
            <person name="Baniya A."/>
            <person name="Schwartz H.T."/>
            <person name="Tan C.-H."/>
            <person name="Antoshechkin I."/>
            <person name="Sternberg P.W."/>
            <person name="Goodrich-Blair H."/>
            <person name="Dillman A.R."/>
        </authorList>
    </citation>
    <scope>NUCLEOTIDE SEQUENCE</scope>
    <source>
        <strain evidence="3">PS9179</strain>
        <tissue evidence="3">Whole animal</tissue>
    </source>
</reference>
<dbReference type="CDD" id="cd17683">
    <property type="entry name" value="RUN_RUNDC1"/>
    <property type="match status" value="1"/>
</dbReference>
<feature type="coiled-coil region" evidence="1">
    <location>
        <begin position="67"/>
        <end position="94"/>
    </location>
</feature>
<evidence type="ECO:0000313" key="4">
    <source>
        <dbReference type="Proteomes" id="UP001175271"/>
    </source>
</evidence>
<dbReference type="EMBL" id="JAUCMV010000005">
    <property type="protein sequence ID" value="KAK0396401.1"/>
    <property type="molecule type" value="Genomic_DNA"/>
</dbReference>
<dbReference type="AlphaFoldDB" id="A0AA39H0C2"/>
<dbReference type="Pfam" id="PF26030">
    <property type="entry name" value="RUNDC1"/>
    <property type="match status" value="1"/>
</dbReference>
<dbReference type="PANTHER" id="PTHR15591">
    <property type="entry name" value="RUN AND SH3 DOMAIN CONTAINING"/>
    <property type="match status" value="1"/>
</dbReference>
<name>A0AA39H0C2_9BILA</name>
<accession>A0AA39H0C2</accession>
<dbReference type="Proteomes" id="UP001175271">
    <property type="component" value="Unassembled WGS sequence"/>
</dbReference>
<dbReference type="Pfam" id="PF02759">
    <property type="entry name" value="RUN"/>
    <property type="match status" value="1"/>
</dbReference>
<feature type="domain" description="RUN" evidence="2">
    <location>
        <begin position="361"/>
        <end position="554"/>
    </location>
</feature>
<keyword evidence="4" id="KW-1185">Reference proteome</keyword>
<dbReference type="SUPFAM" id="SSF140741">
    <property type="entry name" value="RUN domain-like"/>
    <property type="match status" value="1"/>
</dbReference>
<comment type="caution">
    <text evidence="3">The sequence shown here is derived from an EMBL/GenBank/DDBJ whole genome shotgun (WGS) entry which is preliminary data.</text>
</comment>
<dbReference type="InterPro" id="IPR047343">
    <property type="entry name" value="RUSC1_2"/>
</dbReference>
<dbReference type="Gene3D" id="1.20.58.900">
    <property type="match status" value="1"/>
</dbReference>
<organism evidence="3 4">
    <name type="scientific">Steinernema hermaphroditum</name>
    <dbReference type="NCBI Taxonomy" id="289476"/>
    <lineage>
        <taxon>Eukaryota</taxon>
        <taxon>Metazoa</taxon>
        <taxon>Ecdysozoa</taxon>
        <taxon>Nematoda</taxon>
        <taxon>Chromadorea</taxon>
        <taxon>Rhabditida</taxon>
        <taxon>Tylenchina</taxon>
        <taxon>Panagrolaimomorpha</taxon>
        <taxon>Strongyloidoidea</taxon>
        <taxon>Steinernematidae</taxon>
        <taxon>Steinernema</taxon>
    </lineage>
</organism>
<dbReference type="InterPro" id="IPR004012">
    <property type="entry name" value="Run_dom"/>
</dbReference>
<evidence type="ECO:0000259" key="2">
    <source>
        <dbReference type="PROSITE" id="PS50826"/>
    </source>
</evidence>
<proteinExistence type="predicted"/>